<name>A0A328D319_9ASTE</name>
<accession>A0A328D319</accession>
<evidence type="ECO:0008006" key="3">
    <source>
        <dbReference type="Google" id="ProtNLM"/>
    </source>
</evidence>
<evidence type="ECO:0000313" key="2">
    <source>
        <dbReference type="Proteomes" id="UP000249390"/>
    </source>
</evidence>
<dbReference type="GO" id="GO:0009982">
    <property type="term" value="F:pseudouridine synthase activity"/>
    <property type="evidence" value="ECO:0007669"/>
    <property type="project" value="InterPro"/>
</dbReference>
<evidence type="ECO:0000313" key="1">
    <source>
        <dbReference type="EMBL" id="RAL39480.1"/>
    </source>
</evidence>
<gene>
    <name evidence="1" type="ORF">DM860_003013</name>
</gene>
<dbReference type="GO" id="GO:0003723">
    <property type="term" value="F:RNA binding"/>
    <property type="evidence" value="ECO:0007669"/>
    <property type="project" value="InterPro"/>
</dbReference>
<dbReference type="AlphaFoldDB" id="A0A328D319"/>
<proteinExistence type="predicted"/>
<dbReference type="EMBL" id="NQVE01000200">
    <property type="protein sequence ID" value="RAL39480.1"/>
    <property type="molecule type" value="Genomic_DNA"/>
</dbReference>
<dbReference type="InterPro" id="IPR020103">
    <property type="entry name" value="PsdUridine_synth_cat_dom_sf"/>
</dbReference>
<dbReference type="GO" id="GO:0001522">
    <property type="term" value="P:pseudouridine synthesis"/>
    <property type="evidence" value="ECO:0007669"/>
    <property type="project" value="InterPro"/>
</dbReference>
<keyword evidence="2" id="KW-1185">Reference proteome</keyword>
<dbReference type="Proteomes" id="UP000249390">
    <property type="component" value="Unassembled WGS sequence"/>
</dbReference>
<organism evidence="1 2">
    <name type="scientific">Cuscuta australis</name>
    <dbReference type="NCBI Taxonomy" id="267555"/>
    <lineage>
        <taxon>Eukaryota</taxon>
        <taxon>Viridiplantae</taxon>
        <taxon>Streptophyta</taxon>
        <taxon>Embryophyta</taxon>
        <taxon>Tracheophyta</taxon>
        <taxon>Spermatophyta</taxon>
        <taxon>Magnoliopsida</taxon>
        <taxon>eudicotyledons</taxon>
        <taxon>Gunneridae</taxon>
        <taxon>Pentapetalae</taxon>
        <taxon>asterids</taxon>
        <taxon>lamiids</taxon>
        <taxon>Solanales</taxon>
        <taxon>Convolvulaceae</taxon>
        <taxon>Cuscuteae</taxon>
        <taxon>Cuscuta</taxon>
        <taxon>Cuscuta subgen. Grammica</taxon>
        <taxon>Cuscuta sect. Cleistogrammica</taxon>
    </lineage>
</organism>
<comment type="caution">
    <text evidence="1">The sequence shown here is derived from an EMBL/GenBank/DDBJ whole genome shotgun (WGS) entry which is preliminary data.</text>
</comment>
<dbReference type="SUPFAM" id="SSF55120">
    <property type="entry name" value="Pseudouridine synthase"/>
    <property type="match status" value="1"/>
</dbReference>
<reference evidence="1 2" key="1">
    <citation type="submission" date="2018-06" db="EMBL/GenBank/DDBJ databases">
        <title>The Genome of Cuscuta australis (Dodder) Provides Insight into the Evolution of Plant Parasitism.</title>
        <authorList>
            <person name="Liu H."/>
        </authorList>
    </citation>
    <scope>NUCLEOTIDE SEQUENCE [LARGE SCALE GENOMIC DNA]</scope>
    <source>
        <strain evidence="2">cv. Yunnan</strain>
        <tissue evidence="1">Vines</tissue>
    </source>
</reference>
<dbReference type="Gene3D" id="3.30.2350.10">
    <property type="entry name" value="Pseudouridine synthase"/>
    <property type="match status" value="1"/>
</dbReference>
<protein>
    <recommendedName>
        <fullName evidence="3">Pseudouridine synthase RsuA/RluA-like domain-containing protein</fullName>
    </recommendedName>
</protein>
<sequence>MASINSIFNRFRVHSIICTPSWPKCSSPPVVRSCCRLVKNLRQRSGIFARIRSLSFASSASSDSIDASCSASSNRLFEFDSFVKCSSKLYLNEFVKGWQMCKLEVLECKKIPWPRSSIEREYGIYDCGAHSKDFAFECKVNLLTGRTHQIRAQLAACFAPIVGDSMYMPAAMAEMDSPGCNPYGNNKKEYASESDKALAVEEWIAQHGKEPSIAVGLQACEISWDGGEYLYEARSPWWRL</sequence>